<dbReference type="Pfam" id="PF19953">
    <property type="entry name" value="EACC1"/>
    <property type="match status" value="1"/>
</dbReference>
<evidence type="ECO:0000313" key="3">
    <source>
        <dbReference type="Proteomes" id="UP001501470"/>
    </source>
</evidence>
<organism evidence="2 3">
    <name type="scientific">Dactylosporangium maewongense</name>
    <dbReference type="NCBI Taxonomy" id="634393"/>
    <lineage>
        <taxon>Bacteria</taxon>
        <taxon>Bacillati</taxon>
        <taxon>Actinomycetota</taxon>
        <taxon>Actinomycetes</taxon>
        <taxon>Micromonosporales</taxon>
        <taxon>Micromonosporaceae</taxon>
        <taxon>Dactylosporangium</taxon>
    </lineage>
</organism>
<keyword evidence="3" id="KW-1185">Reference proteome</keyword>
<evidence type="ECO:0000256" key="1">
    <source>
        <dbReference type="SAM" id="Phobius"/>
    </source>
</evidence>
<keyword evidence="1" id="KW-0472">Membrane</keyword>
<protein>
    <submittedName>
        <fullName evidence="2">Uncharacterized protein</fullName>
    </submittedName>
</protein>
<reference evidence="3" key="1">
    <citation type="journal article" date="2019" name="Int. J. Syst. Evol. Microbiol.">
        <title>The Global Catalogue of Microorganisms (GCM) 10K type strain sequencing project: providing services to taxonomists for standard genome sequencing and annotation.</title>
        <authorList>
            <consortium name="The Broad Institute Genomics Platform"/>
            <consortium name="The Broad Institute Genome Sequencing Center for Infectious Disease"/>
            <person name="Wu L."/>
            <person name="Ma J."/>
        </authorList>
    </citation>
    <scope>NUCLEOTIDE SEQUENCE [LARGE SCALE GENOMIC DNA]</scope>
    <source>
        <strain evidence="3">JCM 15933</strain>
    </source>
</reference>
<gene>
    <name evidence="2" type="ORF">GCM10009827_118910</name>
</gene>
<name>A0ABP4PD98_9ACTN</name>
<sequence length="139" mass="14740">MGESNGGNGRRTEVLVVVAPDPDADPAVTERLGRQLQREIRDLDVEHVRMASSASTPEGTKGVDGATLGTLLVALSASGGVLTTLIGTLHHWLGRQRAGQRIMVTIDGDTIELQAASAEERFALIDAYVRRHSGGRDDG</sequence>
<accession>A0ABP4PD98</accession>
<keyword evidence="1" id="KW-1133">Transmembrane helix</keyword>
<keyword evidence="1" id="KW-0812">Transmembrane</keyword>
<feature type="transmembrane region" description="Helical" evidence="1">
    <location>
        <begin position="71"/>
        <end position="93"/>
    </location>
</feature>
<dbReference type="Proteomes" id="UP001501470">
    <property type="component" value="Unassembled WGS sequence"/>
</dbReference>
<evidence type="ECO:0000313" key="2">
    <source>
        <dbReference type="EMBL" id="GAA1577280.1"/>
    </source>
</evidence>
<proteinExistence type="predicted"/>
<comment type="caution">
    <text evidence="2">The sequence shown here is derived from an EMBL/GenBank/DDBJ whole genome shotgun (WGS) entry which is preliminary data.</text>
</comment>
<dbReference type="InterPro" id="IPR045428">
    <property type="entry name" value="EACC1"/>
</dbReference>
<dbReference type="EMBL" id="BAAAQD010000064">
    <property type="protein sequence ID" value="GAA1577280.1"/>
    <property type="molecule type" value="Genomic_DNA"/>
</dbReference>
<dbReference type="RefSeq" id="WP_344515781.1">
    <property type="nucleotide sequence ID" value="NZ_BAAAQD010000064.1"/>
</dbReference>